<dbReference type="EMBL" id="CP108253">
    <property type="protein sequence ID" value="WTU38687.1"/>
    <property type="molecule type" value="Genomic_DNA"/>
</dbReference>
<evidence type="ECO:0000256" key="5">
    <source>
        <dbReference type="SAM" id="MobiDB-lite"/>
    </source>
</evidence>
<protein>
    <submittedName>
        <fullName evidence="9">SpaA isopeptide-forming pilin-related protein</fullName>
    </submittedName>
</protein>
<evidence type="ECO:0000259" key="8">
    <source>
        <dbReference type="Pfam" id="PF17802"/>
    </source>
</evidence>
<dbReference type="InterPro" id="IPR013783">
    <property type="entry name" value="Ig-like_fold"/>
</dbReference>
<sequence length="963" mass="102002">MHHPPRPPSGRIRFWAAGGAALMLAAPLIAATTAAHGPSARADGTVDVTVVRDVDSDGSWTPALEVGERGIPVTITDAAGTARTSVTADDGKARFAPSALGLTGGRYRVEAVIPPDKRFLRPAQAGGPAPSLSSLVEFVDVTDGKNASVVTGVHVPADYCQANPTLATPCSHQSAPGTVGTKALVSWPYDRTGDGPAPDDEATFEQIGATYGLAHKRDTDQLFVGALTKRLMPYGPAGPGGIYVVDRKTKQTSLFATVPDAGDAKHSADLTRDTLEINNAVGKEALGDLDLADDGHTLYAVGLKAKSLYVYDTTGAGPGKPAAQPQRTIAIPDPGCPSGADDWRPYGLGFHDGALYVGGTCSAESSQKDADLRAYVLKLGGTSFSTVVSHDLAFERGMGYSSVKGDTHWRHWLRSWDPYAWFLQANYPQPMLSDIVFDRDGSMMLGFRDRLGDQAGYEALPPEGATNDTAQRSLFPAMGDITRVCRKGAEWVWDSTSADCPNHFVNGSAPPQQDGVKEYYYGDSTLGQLAESLQGGLAFAPRFTKTVATIVDPLTIFSGGVRKLDNTTGAGSDDYQVDGGTGSFGKANGLGDLELLCDEAPVQIGNRVWFDRDRDGIQGPAEEPIPGATVTLLDKDGKVVHSTRTNERGEYYFQVEPHTEYRIKFDVTTADTGGIPEKPAPGDLVPTERDQGRNRSIDSDPDPRTQIDRLTTGAAGDNDHTHDAGYYIPPKGQVSVVKHDARTGRPLPGAVFQLWRETNGHDGLQTTGDRPDTRQGAACTTGADGTCTVEDLPLGSYYWQETKAPDGHVLPVPGVFGPLRLTAGDAEKGVSVTVDNQPVQGKLKILKRDATSHEPLRGAVFELWQETNGTGGLQTGGTTPDTKHGAACASDGQGHCTFTGLPLGTYYLRETAVPEGYRLPAQPVTGPYSVTAANAEQGIEISLVNQRGEPDKGKGKGGKGGPR</sequence>
<reference evidence="9" key="1">
    <citation type="submission" date="2022-10" db="EMBL/GenBank/DDBJ databases">
        <title>The complete genomes of actinobacterial strains from the NBC collection.</title>
        <authorList>
            <person name="Joergensen T.S."/>
            <person name="Alvarez Arevalo M."/>
            <person name="Sterndorff E.B."/>
            <person name="Faurdal D."/>
            <person name="Vuksanovic O."/>
            <person name="Mourched A.-S."/>
            <person name="Charusanti P."/>
            <person name="Shaw S."/>
            <person name="Blin K."/>
            <person name="Weber T."/>
        </authorList>
    </citation>
    <scope>NUCLEOTIDE SEQUENCE</scope>
    <source>
        <strain evidence="9">NBC_00060</strain>
    </source>
</reference>
<proteinExistence type="inferred from homology"/>
<keyword evidence="3" id="KW-0964">Secreted</keyword>
<dbReference type="PANTHER" id="PTHR36108">
    <property type="entry name" value="COLOSSIN-B-RELATED"/>
    <property type="match status" value="1"/>
</dbReference>
<evidence type="ECO:0000256" key="3">
    <source>
        <dbReference type="ARBA" id="ARBA00022525"/>
    </source>
</evidence>
<feature type="compositionally biased region" description="Basic and acidic residues" evidence="5">
    <location>
        <begin position="686"/>
        <end position="707"/>
    </location>
</feature>
<dbReference type="GO" id="GO:0005576">
    <property type="term" value="C:extracellular region"/>
    <property type="evidence" value="ECO:0007669"/>
    <property type="project" value="UniProtKB-SubCell"/>
</dbReference>
<dbReference type="Gene3D" id="2.60.40.10">
    <property type="entry name" value="Immunoglobulins"/>
    <property type="match status" value="3"/>
</dbReference>
<evidence type="ECO:0000313" key="9">
    <source>
        <dbReference type="EMBL" id="WTU38687.1"/>
    </source>
</evidence>
<feature type="chain" id="PRO_5043827341" evidence="6">
    <location>
        <begin position="31"/>
        <end position="963"/>
    </location>
</feature>
<dbReference type="AlphaFoldDB" id="A0AAU2GS80"/>
<keyword evidence="4 6" id="KW-0732">Signal</keyword>
<organism evidence="9">
    <name type="scientific">Streptomyces sp. NBC_00060</name>
    <dbReference type="NCBI Taxonomy" id="2975636"/>
    <lineage>
        <taxon>Bacteria</taxon>
        <taxon>Bacillati</taxon>
        <taxon>Actinomycetota</taxon>
        <taxon>Actinomycetes</taxon>
        <taxon>Kitasatosporales</taxon>
        <taxon>Streptomycetaceae</taxon>
        <taxon>Streptomyces</taxon>
    </lineage>
</organism>
<evidence type="ECO:0000256" key="1">
    <source>
        <dbReference type="ARBA" id="ARBA00004613"/>
    </source>
</evidence>
<feature type="signal peptide" evidence="6">
    <location>
        <begin position="1"/>
        <end position="30"/>
    </location>
</feature>
<dbReference type="Pfam" id="PF17210">
    <property type="entry name" value="SdrD_B"/>
    <property type="match status" value="1"/>
</dbReference>
<evidence type="ECO:0000256" key="2">
    <source>
        <dbReference type="ARBA" id="ARBA00007257"/>
    </source>
</evidence>
<feature type="domain" description="SD-repeat containing protein B" evidence="7">
    <location>
        <begin position="603"/>
        <end position="726"/>
    </location>
</feature>
<dbReference type="SUPFAM" id="SSF63825">
    <property type="entry name" value="YWTD domain"/>
    <property type="match status" value="1"/>
</dbReference>
<feature type="domain" description="SpaA-like prealbumin fold" evidence="8">
    <location>
        <begin position="841"/>
        <end position="925"/>
    </location>
</feature>
<evidence type="ECO:0000256" key="4">
    <source>
        <dbReference type="ARBA" id="ARBA00022729"/>
    </source>
</evidence>
<dbReference type="SUPFAM" id="SSF117074">
    <property type="entry name" value="Hypothetical protein PA1324"/>
    <property type="match status" value="1"/>
</dbReference>
<comment type="subcellular location">
    <subcellularLocation>
        <location evidence="1">Secreted</location>
    </subcellularLocation>
</comment>
<dbReference type="InterPro" id="IPR033764">
    <property type="entry name" value="Sdr_B"/>
</dbReference>
<dbReference type="InterPro" id="IPR041033">
    <property type="entry name" value="SpaA_PFL_dom_1"/>
</dbReference>
<dbReference type="SUPFAM" id="SSF49478">
    <property type="entry name" value="Cna protein B-type domain"/>
    <property type="match status" value="1"/>
</dbReference>
<comment type="similarity">
    <text evidence="2">Belongs to the serine-aspartate repeat-containing protein (SDr) family.</text>
</comment>
<dbReference type="PANTHER" id="PTHR36108:SF13">
    <property type="entry name" value="COLOSSIN-B-RELATED"/>
    <property type="match status" value="1"/>
</dbReference>
<gene>
    <name evidence="9" type="ORF">OHV25_03445</name>
</gene>
<dbReference type="Pfam" id="PF17802">
    <property type="entry name" value="SpaA"/>
    <property type="match status" value="2"/>
</dbReference>
<feature type="region of interest" description="Disordered" evidence="5">
    <location>
        <begin position="670"/>
        <end position="729"/>
    </location>
</feature>
<evidence type="ECO:0000256" key="6">
    <source>
        <dbReference type="SAM" id="SignalP"/>
    </source>
</evidence>
<accession>A0AAU2GS80</accession>
<evidence type="ECO:0000259" key="7">
    <source>
        <dbReference type="Pfam" id="PF17210"/>
    </source>
</evidence>
<name>A0AAU2GS80_9ACTN</name>
<feature type="domain" description="SpaA-like prealbumin fold" evidence="8">
    <location>
        <begin position="732"/>
        <end position="810"/>
    </location>
</feature>
<feature type="region of interest" description="Disordered" evidence="5">
    <location>
        <begin position="942"/>
        <end position="963"/>
    </location>
</feature>
<dbReference type="GO" id="GO:0005975">
    <property type="term" value="P:carbohydrate metabolic process"/>
    <property type="evidence" value="ECO:0007669"/>
    <property type="project" value="UniProtKB-ARBA"/>
</dbReference>